<dbReference type="Pfam" id="PF05641">
    <property type="entry name" value="Agenet"/>
    <property type="match status" value="2"/>
</dbReference>
<keyword evidence="3" id="KW-1185">Reference proteome</keyword>
<dbReference type="CDD" id="cd20405">
    <property type="entry name" value="Tudor_Agenet_AtDUF_rpt1_3"/>
    <property type="match status" value="1"/>
</dbReference>
<feature type="domain" description="Agenet" evidence="1">
    <location>
        <begin position="71"/>
        <end position="125"/>
    </location>
</feature>
<gene>
    <name evidence="2" type="ORF">CTI12_AA532210</name>
</gene>
<dbReference type="AlphaFoldDB" id="A0A2U1L478"/>
<comment type="caution">
    <text evidence="2">The sequence shown here is derived from an EMBL/GenBank/DDBJ whole genome shotgun (WGS) entry which is preliminary data.</text>
</comment>
<dbReference type="SMART" id="SM00743">
    <property type="entry name" value="Agenet"/>
    <property type="match status" value="2"/>
</dbReference>
<proteinExistence type="predicted"/>
<name>A0A2U1L478_ARTAN</name>
<feature type="domain" description="Agenet" evidence="1">
    <location>
        <begin position="1"/>
        <end position="69"/>
    </location>
</feature>
<protein>
    <submittedName>
        <fullName evidence="2">Agenet-like domain-containing protein</fullName>
    </submittedName>
</protein>
<dbReference type="InterPro" id="IPR014002">
    <property type="entry name" value="Agenet_dom_plant"/>
</dbReference>
<dbReference type="PANTHER" id="PTHR31917">
    <property type="entry name" value="AGENET DOMAIN-CONTAINING PROTEIN-RELATED"/>
    <property type="match status" value="1"/>
</dbReference>
<dbReference type="Gene3D" id="2.30.30.140">
    <property type="match status" value="1"/>
</dbReference>
<evidence type="ECO:0000313" key="3">
    <source>
        <dbReference type="Proteomes" id="UP000245207"/>
    </source>
</evidence>
<organism evidence="2 3">
    <name type="scientific">Artemisia annua</name>
    <name type="common">Sweet wormwood</name>
    <dbReference type="NCBI Taxonomy" id="35608"/>
    <lineage>
        <taxon>Eukaryota</taxon>
        <taxon>Viridiplantae</taxon>
        <taxon>Streptophyta</taxon>
        <taxon>Embryophyta</taxon>
        <taxon>Tracheophyta</taxon>
        <taxon>Spermatophyta</taxon>
        <taxon>Magnoliopsida</taxon>
        <taxon>eudicotyledons</taxon>
        <taxon>Gunneridae</taxon>
        <taxon>Pentapetalae</taxon>
        <taxon>asterids</taxon>
        <taxon>campanulids</taxon>
        <taxon>Asterales</taxon>
        <taxon>Asteraceae</taxon>
        <taxon>Asteroideae</taxon>
        <taxon>Anthemideae</taxon>
        <taxon>Artemisiinae</taxon>
        <taxon>Artemisia</taxon>
    </lineage>
</organism>
<dbReference type="OrthoDB" id="938602at2759"/>
<accession>A0A2U1L478</accession>
<reference evidence="2 3" key="1">
    <citation type="journal article" date="2018" name="Mol. Plant">
        <title>The genome of Artemisia annua provides insight into the evolution of Asteraceae family and artemisinin biosynthesis.</title>
        <authorList>
            <person name="Shen Q."/>
            <person name="Zhang L."/>
            <person name="Liao Z."/>
            <person name="Wang S."/>
            <person name="Yan T."/>
            <person name="Shi P."/>
            <person name="Liu M."/>
            <person name="Fu X."/>
            <person name="Pan Q."/>
            <person name="Wang Y."/>
            <person name="Lv Z."/>
            <person name="Lu X."/>
            <person name="Zhang F."/>
            <person name="Jiang W."/>
            <person name="Ma Y."/>
            <person name="Chen M."/>
            <person name="Hao X."/>
            <person name="Li L."/>
            <person name="Tang Y."/>
            <person name="Lv G."/>
            <person name="Zhou Y."/>
            <person name="Sun X."/>
            <person name="Brodelius P.E."/>
            <person name="Rose J.K.C."/>
            <person name="Tang K."/>
        </authorList>
    </citation>
    <scope>NUCLEOTIDE SEQUENCE [LARGE SCALE GENOMIC DNA]</scope>
    <source>
        <strain evidence="3">cv. Huhao1</strain>
        <tissue evidence="2">Leaf</tissue>
    </source>
</reference>
<dbReference type="Proteomes" id="UP000245207">
    <property type="component" value="Unassembled WGS sequence"/>
</dbReference>
<sequence length="133" mass="15335">MLFERGDRVEITNNEEGMSGSYFTANIIACLSDQDYIIQYKTLLKEDKSGPLREVVSADHIRPVPNEIVVSKYTVLDTVDAYDNEGWWVGKIIKDMGSKYLVHFENNEKVAYPADKLRVHQEWVNGAWTYSKK</sequence>
<dbReference type="PANTHER" id="PTHR31917:SF148">
    <property type="entry name" value="DUF724 DOMAIN-CONTAINING PROTEIN 2"/>
    <property type="match status" value="1"/>
</dbReference>
<dbReference type="InterPro" id="IPR008395">
    <property type="entry name" value="Agenet-like_dom"/>
</dbReference>
<dbReference type="STRING" id="35608.A0A2U1L478"/>
<evidence type="ECO:0000313" key="2">
    <source>
        <dbReference type="EMBL" id="PWA43812.1"/>
    </source>
</evidence>
<evidence type="ECO:0000259" key="1">
    <source>
        <dbReference type="SMART" id="SM00743"/>
    </source>
</evidence>
<dbReference type="EMBL" id="PKPP01011626">
    <property type="protein sequence ID" value="PWA43812.1"/>
    <property type="molecule type" value="Genomic_DNA"/>
</dbReference>